<evidence type="ECO:0000313" key="2">
    <source>
        <dbReference type="EMBL" id="OOK69684.1"/>
    </source>
</evidence>
<name>A0A1V3WRY5_MYCKA</name>
<gene>
    <name evidence="2" type="ORF">BZL29_6316</name>
    <name evidence="1" type="ORF">BZL30_7197</name>
</gene>
<sequence>MRQVTGLTRIAKHRWDADELLGARGWQAYSRDRDCRSPATS</sequence>
<dbReference type="AlphaFoldDB" id="A0A1V3WRY5"/>
<protein>
    <submittedName>
        <fullName evidence="2">Uncharacterized protein</fullName>
    </submittedName>
</protein>
<accession>A0A1V3WRY5</accession>
<comment type="caution">
    <text evidence="2">The sequence shown here is derived from an EMBL/GenBank/DDBJ whole genome shotgun (WGS) entry which is preliminary data.</text>
</comment>
<dbReference type="EMBL" id="MVBM01000007">
    <property type="protein sequence ID" value="OOK69060.1"/>
    <property type="molecule type" value="Genomic_DNA"/>
</dbReference>
<dbReference type="Proteomes" id="UP000188532">
    <property type="component" value="Unassembled WGS sequence"/>
</dbReference>
<organism evidence="2 3">
    <name type="scientific">Mycobacterium kansasii</name>
    <dbReference type="NCBI Taxonomy" id="1768"/>
    <lineage>
        <taxon>Bacteria</taxon>
        <taxon>Bacillati</taxon>
        <taxon>Actinomycetota</taxon>
        <taxon>Actinomycetes</taxon>
        <taxon>Mycobacteriales</taxon>
        <taxon>Mycobacteriaceae</taxon>
        <taxon>Mycobacterium</taxon>
    </lineage>
</organism>
<dbReference type="Proteomes" id="UP000189229">
    <property type="component" value="Unassembled WGS sequence"/>
</dbReference>
<dbReference type="EMBL" id="MVBN01000007">
    <property type="protein sequence ID" value="OOK69684.1"/>
    <property type="molecule type" value="Genomic_DNA"/>
</dbReference>
<proteinExistence type="predicted"/>
<reference evidence="3 4" key="1">
    <citation type="submission" date="2017-02" db="EMBL/GenBank/DDBJ databases">
        <title>Complete genome sequences of Mycobacterium kansasii strains isolated from rhesus macaques.</title>
        <authorList>
            <person name="Panda A."/>
            <person name="Nagaraj S."/>
            <person name="Zhao X."/>
            <person name="Tettelin H."/>
            <person name="Detolla L.J."/>
        </authorList>
    </citation>
    <scope>NUCLEOTIDE SEQUENCE [LARGE SCALE GENOMIC DNA]</scope>
    <source>
        <strain evidence="2 3">11-3469</strain>
        <strain evidence="1 4">11-3813</strain>
    </source>
</reference>
<evidence type="ECO:0000313" key="1">
    <source>
        <dbReference type="EMBL" id="OOK69060.1"/>
    </source>
</evidence>
<evidence type="ECO:0000313" key="4">
    <source>
        <dbReference type="Proteomes" id="UP000189229"/>
    </source>
</evidence>
<evidence type="ECO:0000313" key="3">
    <source>
        <dbReference type="Proteomes" id="UP000188532"/>
    </source>
</evidence>